<dbReference type="SUPFAM" id="SSF53098">
    <property type="entry name" value="Ribonuclease H-like"/>
    <property type="match status" value="1"/>
</dbReference>
<sequence length="2412" mass="273189">EDYDNASVTTSKTEGEEERSVMKGVVNLAFQEEMEGGMQDSTLAAKSLNVELPASATVRGNEGPQNYFDPSSAVEGDPRRCRMSGVGDRDELELKFMNEDEKNLYEKLSEMLQEEDTSTVIDLPGTVMSAHEVEEAEPSGGWKDQPRAEQLERRTEVIPHYIEQLRKHVQKDMIPVGRPALAQETHFEKGMTEEKVWARKKRVMSFLRGNSKIRNVNKEEEVLQDRLYVAFKRTETRLLNALRQHQDEVINQYGEIIEETGSTDMLGIGTDLRWKVEWTKTPQPTEVHVLCLRAVREKLPKGLYSLTVSLQTELGGRTLRWSRLQEQRWTGSTEPVQHRGRYCDTDLNINQSLYMVLPAPCDLLPSSVLLFRLSMLPSDHSHVSSVVSWGVFPVCDCSLNLLNGKFKTPLLRGGPDPSLDQFSKIEQLLSTDLDNWLSNLYFQVKRHPRGSTKVPERSFTLQVPPHPQQSSSQGLPPHQDTSTLSSASVPGESTTGAESALEPRDQTNRPNATKTKADFPSKISGVCQNGRQKKSMGRNSEILAEDQLDQFSFSVRSQHHSQQHSVTLCCGTAERMRLLRRLLPSLLDLSWYPRMSQISLNLTLFTIMWFPRLYLHYCGQWLYLQTKHIPINREAAIAEAEAAVWEAADATENYVVLNEVRPSEEDKMEQTEEYITYHFNPQSYKGHLSTDSPAQAAIKASQSPSQPPGVYVPPSVKIENQAPHGESDRQRDSTMSHTNSNRSTQPFYPQGAPTASHSGPTTEHMAQYLARRDLVSSSLYQFDDQPEHYRAWQSSYNSATQGLGLTATEELDLMTKWLGRESSNHVKRLRSVYITNPFIALRKAWECLQECYAAPEIIEKALFERLDNFPRVSGKEQCAKEDGYLPALSYLDTARGIEPIVAKLPYGLQEKWMSVGSKHKEENRGQFPPFEFFSKFVCSEARKRNDPSFAIPGTSSLPARSEKTFFKRHKVPYFGVSDLNKSCPIHGKPHPLKRCKAFRAKTLEERRAFLKEKRICFKCCGSTTHFAKDCPNAVKCLECDSTWHDSAMHPGPAPQVKAPSTPPHNSREEEESSIIKAVVNSSCTEVCGTGNIGWSCSKICLAKLYPKGQPDKAIKAYVILDDQSNRSLTRSSLFELFNIERKPYSYYLKTCSGIVETYGCRAEDFVVESLDGTTTIPLPPLIECNDIPNNRCEIPTPNAARHHPHLVKVAEHIPEVDPTAEILLLLGRDIIRVHKVRNQVNGPHNAPFAQRLDLGWVLVGEVCLGNAHKPTVNIFKTTVLDNGRPSLLKPCTSFLHIKEKVHHCGEARDRFSETRKSAEEMLGQTVFSHTEQDHKLASSIEDDIFLILMYKEVYRNESNSWIAPLPFKQPRQRLSNNREQAVRRFASLQHSLNKKPEMQQQCIAFMGKMLENDHAEAAPLLGENEECWYLPTFGVYHPRKPDQIRVVFDSSAKHLGVSLNDVLLTGPNLNNSLLEVLMRFRKEKVAIVADIQQMFHCFLVREDHRNYLRFLWYKDNDTTKEIVDYRMKVHIFGNSPSPAVAIYGLRRTIREGAQEHGTDTVDFVERHFYVDDGLCSVSTDAEAIDLLSRTQTSLAESNLRLHKFASNSQAVLEAFPSEDCATIAKGVDLGGEAAPAQRSLGLLWEIASDTFTFSVANDIKPFTRRGVLTTVNSVFDPLGFLAPVTIQGRLLLRELTAELSEWDVPLPEDKFNKWKAWQDSLQELRHLHVPRAYTAASLAKAVHTELCVFSDASIKAIGAVAYLKAVPEDGQTHIGFVMAKSKLAPQSEPTIPRLELCAAVLAVEMADLIHDELNLKLDYTKFYTDRKVVLGYIYNESRRFYVYVHNRVQRIRQTTKPQQWHYVRTEDNPADHASRSISASFLAQTTWLKGPNFLLNPLDKPDLVRSFDLVKPELDPDIRVQVRSYATKLQEKSLSTERFLRFSSFDSLVRAIALLIHIVRSFKLSKNTDKYELSVAKEVIIAAVQRRAFSKKFETLNANKSVPPNSSLHRLSPTLQNNLICVGGRLKNANLDIGEKNPIILPKDNHISLLLVRHHHAEVKHQGRHLTEGAVRAAGLWLLGGKRLINSVLHKCITCRTLRGKMQEQRMANLPQERLQTCPPFKYVGLDVFGPWYITTRRTRGGQAESKRWAILFSCMSSRAVHIEVIESMDTSSCINALRRLFAIRGPAKQLLSDRGTNFIGACRELGMSAVQRYLNQQGCSWEFNPPHASHMGGSWERLIGVARRILDSMFLEQHTRLTQEVLCTLMAEVTTIINARPLIPVSNDPEDPFILSPSMLLTQKTGVPPPPGDFTDKDLLTKQWRQVQALANKFWNRWKMDQIPQKPASGRYRPSQTQRSHHWPMAMITKAFSGDDGRVRKVELRTTDQGLSKTFFRPVSQVVLLLTKTDIHRLS</sequence>
<feature type="region of interest" description="Disordered" evidence="1">
    <location>
        <begin position="57"/>
        <end position="85"/>
    </location>
</feature>
<dbReference type="InterPro" id="IPR012337">
    <property type="entry name" value="RNaseH-like_sf"/>
</dbReference>
<comment type="caution">
    <text evidence="3">The sequence shown here is derived from an EMBL/GenBank/DDBJ whole genome shotgun (WGS) entry which is preliminary data.</text>
</comment>
<dbReference type="Pfam" id="PF15680">
    <property type="entry name" value="OFCC1"/>
    <property type="match status" value="1"/>
</dbReference>
<feature type="region of interest" description="Disordered" evidence="1">
    <location>
        <begin position="1"/>
        <end position="20"/>
    </location>
</feature>
<dbReference type="EMBL" id="JAFHDT010000023">
    <property type="protein sequence ID" value="KAI7792886.1"/>
    <property type="molecule type" value="Genomic_DNA"/>
</dbReference>
<dbReference type="InterPro" id="IPR001584">
    <property type="entry name" value="Integrase_cat-core"/>
</dbReference>
<organism evidence="3 4">
    <name type="scientific">Triplophysa rosa</name>
    <name type="common">Cave loach</name>
    <dbReference type="NCBI Taxonomy" id="992332"/>
    <lineage>
        <taxon>Eukaryota</taxon>
        <taxon>Metazoa</taxon>
        <taxon>Chordata</taxon>
        <taxon>Craniata</taxon>
        <taxon>Vertebrata</taxon>
        <taxon>Euteleostomi</taxon>
        <taxon>Actinopterygii</taxon>
        <taxon>Neopterygii</taxon>
        <taxon>Teleostei</taxon>
        <taxon>Ostariophysi</taxon>
        <taxon>Cypriniformes</taxon>
        <taxon>Nemacheilidae</taxon>
        <taxon>Triplophysa</taxon>
    </lineage>
</organism>
<gene>
    <name evidence="3" type="ORF">IRJ41_020795</name>
</gene>
<dbReference type="Pfam" id="PF05380">
    <property type="entry name" value="Peptidase_A17"/>
    <property type="match status" value="1"/>
</dbReference>
<evidence type="ECO:0000259" key="2">
    <source>
        <dbReference type="PROSITE" id="PS50994"/>
    </source>
</evidence>
<feature type="domain" description="Integrase catalytic" evidence="2">
    <location>
        <begin position="2115"/>
        <end position="2302"/>
    </location>
</feature>
<feature type="compositionally biased region" description="Low complexity" evidence="1">
    <location>
        <begin position="468"/>
        <end position="479"/>
    </location>
</feature>
<dbReference type="PROSITE" id="PS50994">
    <property type="entry name" value="INTEGRASE"/>
    <property type="match status" value="1"/>
</dbReference>
<dbReference type="Pfam" id="PF18701">
    <property type="entry name" value="DUF5641"/>
    <property type="match status" value="1"/>
</dbReference>
<feature type="region of interest" description="Disordered" evidence="1">
    <location>
        <begin position="447"/>
        <end position="538"/>
    </location>
</feature>
<dbReference type="PANTHER" id="PTHR47331:SF6">
    <property type="entry name" value="DOUBLECORTIN DOMAIN-CONTAINING PROTEIN"/>
    <property type="match status" value="1"/>
</dbReference>
<keyword evidence="4" id="KW-1185">Reference proteome</keyword>
<feature type="compositionally biased region" description="Polar residues" evidence="1">
    <location>
        <begin position="480"/>
        <end position="497"/>
    </location>
</feature>
<evidence type="ECO:0000313" key="3">
    <source>
        <dbReference type="EMBL" id="KAI7792886.1"/>
    </source>
</evidence>
<proteinExistence type="predicted"/>
<dbReference type="Proteomes" id="UP001059041">
    <property type="component" value="Linkage Group LG23"/>
</dbReference>
<feature type="compositionally biased region" description="Polar residues" evidence="1">
    <location>
        <begin position="1"/>
        <end position="12"/>
    </location>
</feature>
<dbReference type="InterPro" id="IPR040676">
    <property type="entry name" value="DUF5641"/>
</dbReference>
<dbReference type="InterPro" id="IPR008042">
    <property type="entry name" value="Retrotrans_Pao"/>
</dbReference>
<feature type="compositionally biased region" description="Polar residues" evidence="1">
    <location>
        <begin position="735"/>
        <end position="761"/>
    </location>
</feature>
<dbReference type="GO" id="GO:0003676">
    <property type="term" value="F:nucleic acid binding"/>
    <property type="evidence" value="ECO:0007669"/>
    <property type="project" value="InterPro"/>
</dbReference>
<dbReference type="GO" id="GO:0015074">
    <property type="term" value="P:DNA integration"/>
    <property type="evidence" value="ECO:0007669"/>
    <property type="project" value="InterPro"/>
</dbReference>
<name>A0A9W7WAB7_TRIRA</name>
<dbReference type="InterPro" id="IPR036397">
    <property type="entry name" value="RNaseH_sf"/>
</dbReference>
<evidence type="ECO:0000313" key="4">
    <source>
        <dbReference type="Proteomes" id="UP001059041"/>
    </source>
</evidence>
<protein>
    <recommendedName>
        <fullName evidence="2">Integrase catalytic domain-containing protein</fullName>
    </recommendedName>
</protein>
<dbReference type="InterPro" id="IPR043502">
    <property type="entry name" value="DNA/RNA_pol_sf"/>
</dbReference>
<dbReference type="SUPFAM" id="SSF56672">
    <property type="entry name" value="DNA/RNA polymerases"/>
    <property type="match status" value="1"/>
</dbReference>
<reference evidence="3" key="1">
    <citation type="submission" date="2021-02" db="EMBL/GenBank/DDBJ databases">
        <title>Comparative genomics reveals that relaxation of natural selection precedes convergent phenotypic evolution of cavefish.</title>
        <authorList>
            <person name="Peng Z."/>
        </authorList>
    </citation>
    <scope>NUCLEOTIDE SEQUENCE</scope>
    <source>
        <tissue evidence="3">Muscle</tissue>
    </source>
</reference>
<feature type="region of interest" description="Disordered" evidence="1">
    <location>
        <begin position="1050"/>
        <end position="1071"/>
    </location>
</feature>
<dbReference type="Gene3D" id="3.30.420.10">
    <property type="entry name" value="Ribonuclease H-like superfamily/Ribonuclease H"/>
    <property type="match status" value="1"/>
</dbReference>
<dbReference type="CDD" id="cd01644">
    <property type="entry name" value="RT_pepA17"/>
    <property type="match status" value="1"/>
</dbReference>
<feature type="region of interest" description="Disordered" evidence="1">
    <location>
        <begin position="685"/>
        <end position="763"/>
    </location>
</feature>
<feature type="non-terminal residue" evidence="3">
    <location>
        <position position="2412"/>
    </location>
</feature>
<feature type="compositionally biased region" description="Basic and acidic residues" evidence="1">
    <location>
        <begin position="725"/>
        <end position="734"/>
    </location>
</feature>
<evidence type="ECO:0000256" key="1">
    <source>
        <dbReference type="SAM" id="MobiDB-lite"/>
    </source>
</evidence>
<dbReference type="InterPro" id="IPR031390">
    <property type="entry name" value="OFCC1"/>
</dbReference>
<dbReference type="PANTHER" id="PTHR47331">
    <property type="entry name" value="PHD-TYPE DOMAIN-CONTAINING PROTEIN"/>
    <property type="match status" value="1"/>
</dbReference>
<accession>A0A9W7WAB7</accession>